<evidence type="ECO:0000256" key="1">
    <source>
        <dbReference type="SAM" id="SignalP"/>
    </source>
</evidence>
<keyword evidence="3" id="KW-1185">Reference proteome</keyword>
<organism evidence="2 3">
    <name type="scientific">Pristionchus fissidentatus</name>
    <dbReference type="NCBI Taxonomy" id="1538716"/>
    <lineage>
        <taxon>Eukaryota</taxon>
        <taxon>Metazoa</taxon>
        <taxon>Ecdysozoa</taxon>
        <taxon>Nematoda</taxon>
        <taxon>Chromadorea</taxon>
        <taxon>Rhabditida</taxon>
        <taxon>Rhabditina</taxon>
        <taxon>Diplogasteromorpha</taxon>
        <taxon>Diplogasteroidea</taxon>
        <taxon>Neodiplogasteridae</taxon>
        <taxon>Pristionchus</taxon>
    </lineage>
</organism>
<feature type="chain" id="PRO_5043697434" evidence="1">
    <location>
        <begin position="19"/>
        <end position="220"/>
    </location>
</feature>
<dbReference type="EMBL" id="BTSY01000002">
    <property type="protein sequence ID" value="GMT15739.1"/>
    <property type="molecule type" value="Genomic_DNA"/>
</dbReference>
<dbReference type="Proteomes" id="UP001432322">
    <property type="component" value="Unassembled WGS sequence"/>
</dbReference>
<sequence length="220" mass="24984">LLFSSLLAVGLTAPFGYTDEPTTSTFLPTTDVATRDSDYDELLKGLDPKVAGRVLAIFRHVFDASSKLAYLTAADSVSEEQMEDMIATMQGLYSFEMRLLGNAFKKMTPPVIKEMLRSEATRTVLIASPLLSLRRGFRIRYKNGLPVTPKPTTEPVSPFRDLLGQFNFDVRQIMMEEKLPEEAINEFFEGGFLHPPYNRDTFESIANWTRKWQIVLLEFL</sequence>
<comment type="caution">
    <text evidence="2">The sequence shown here is derived from an EMBL/GenBank/DDBJ whole genome shotgun (WGS) entry which is preliminary data.</text>
</comment>
<name>A0AAV5V8F2_9BILA</name>
<evidence type="ECO:0000313" key="3">
    <source>
        <dbReference type="Proteomes" id="UP001432322"/>
    </source>
</evidence>
<evidence type="ECO:0000313" key="2">
    <source>
        <dbReference type="EMBL" id="GMT15739.1"/>
    </source>
</evidence>
<gene>
    <name evidence="2" type="ORF">PFISCL1PPCAC_7036</name>
</gene>
<feature type="non-terminal residue" evidence="2">
    <location>
        <position position="1"/>
    </location>
</feature>
<accession>A0AAV5V8F2</accession>
<feature type="non-terminal residue" evidence="2">
    <location>
        <position position="220"/>
    </location>
</feature>
<feature type="signal peptide" evidence="1">
    <location>
        <begin position="1"/>
        <end position="18"/>
    </location>
</feature>
<keyword evidence="1" id="KW-0732">Signal</keyword>
<dbReference type="AlphaFoldDB" id="A0AAV5V8F2"/>
<proteinExistence type="predicted"/>
<reference evidence="2" key="1">
    <citation type="submission" date="2023-10" db="EMBL/GenBank/DDBJ databases">
        <title>Genome assembly of Pristionchus species.</title>
        <authorList>
            <person name="Yoshida K."/>
            <person name="Sommer R.J."/>
        </authorList>
    </citation>
    <scope>NUCLEOTIDE SEQUENCE</scope>
    <source>
        <strain evidence="2">RS5133</strain>
    </source>
</reference>
<protein>
    <submittedName>
        <fullName evidence="2">Uncharacterized protein</fullName>
    </submittedName>
</protein>